<evidence type="ECO:0000313" key="2">
    <source>
        <dbReference type="EMBL" id="VAV98465.1"/>
    </source>
</evidence>
<keyword evidence="1" id="KW-0472">Membrane</keyword>
<dbReference type="EMBL" id="UOEK01000142">
    <property type="protein sequence ID" value="VAV98465.1"/>
    <property type="molecule type" value="Genomic_DNA"/>
</dbReference>
<feature type="transmembrane region" description="Helical" evidence="1">
    <location>
        <begin position="21"/>
        <end position="41"/>
    </location>
</feature>
<feature type="transmembrane region" description="Helical" evidence="1">
    <location>
        <begin position="78"/>
        <end position="95"/>
    </location>
</feature>
<reference evidence="2" key="1">
    <citation type="submission" date="2018-06" db="EMBL/GenBank/DDBJ databases">
        <authorList>
            <person name="Zhirakovskaya E."/>
        </authorList>
    </citation>
    <scope>NUCLEOTIDE SEQUENCE</scope>
</reference>
<sequence length="136" mass="15161">MRQRINFGNRREGLDPFWGGFQALLVPLLVVLLALGQGFNSSGTFGDPTTSELGALIFLVAVPTSWVFAIDFIEASRLTVVVVGLATSLPLWWWLGQRIARRAPSWPMWWLRFVIAMLAWTSLFMVAFATIGSVFA</sequence>
<dbReference type="AlphaFoldDB" id="A0A3B0SUJ3"/>
<gene>
    <name evidence="2" type="ORF">MNBD_ACTINO02-3335</name>
</gene>
<proteinExistence type="predicted"/>
<organism evidence="2">
    <name type="scientific">hydrothermal vent metagenome</name>
    <dbReference type="NCBI Taxonomy" id="652676"/>
    <lineage>
        <taxon>unclassified sequences</taxon>
        <taxon>metagenomes</taxon>
        <taxon>ecological metagenomes</taxon>
    </lineage>
</organism>
<evidence type="ECO:0000256" key="1">
    <source>
        <dbReference type="SAM" id="Phobius"/>
    </source>
</evidence>
<accession>A0A3B0SUJ3</accession>
<feature type="transmembrane region" description="Helical" evidence="1">
    <location>
        <begin position="110"/>
        <end position="135"/>
    </location>
</feature>
<name>A0A3B0SUJ3_9ZZZZ</name>
<protein>
    <submittedName>
        <fullName evidence="2">Uncharacterized protein</fullName>
    </submittedName>
</protein>
<feature type="transmembrane region" description="Helical" evidence="1">
    <location>
        <begin position="53"/>
        <end position="73"/>
    </location>
</feature>
<keyword evidence="1" id="KW-1133">Transmembrane helix</keyword>
<keyword evidence="1" id="KW-0812">Transmembrane</keyword>